<dbReference type="InterPro" id="IPR027417">
    <property type="entry name" value="P-loop_NTPase"/>
</dbReference>
<dbReference type="PANTHER" id="PTHR10465">
    <property type="entry name" value="TRANSMEMBRANE GTPASE FZO1"/>
    <property type="match status" value="1"/>
</dbReference>
<dbReference type="InterPro" id="IPR045063">
    <property type="entry name" value="Dynamin_N"/>
</dbReference>
<dbReference type="SUPFAM" id="SSF52540">
    <property type="entry name" value="P-loop containing nucleoside triphosphate hydrolases"/>
    <property type="match status" value="1"/>
</dbReference>
<evidence type="ECO:0000256" key="1">
    <source>
        <dbReference type="ARBA" id="ARBA00004370"/>
    </source>
</evidence>
<dbReference type="Gene3D" id="3.40.50.300">
    <property type="entry name" value="P-loop containing nucleotide triphosphate hydrolases"/>
    <property type="match status" value="1"/>
</dbReference>
<dbReference type="GO" id="GO:0003924">
    <property type="term" value="F:GTPase activity"/>
    <property type="evidence" value="ECO:0007669"/>
    <property type="project" value="InterPro"/>
</dbReference>
<gene>
    <name evidence="8" type="ORF">MiSe_12050</name>
</gene>
<evidence type="ECO:0000259" key="7">
    <source>
        <dbReference type="Pfam" id="PF00350"/>
    </source>
</evidence>
<keyword evidence="9" id="KW-1185">Reference proteome</keyword>
<protein>
    <submittedName>
        <fullName evidence="8">Dynamin family protein</fullName>
    </submittedName>
</protein>
<evidence type="ECO:0000256" key="5">
    <source>
        <dbReference type="ARBA" id="ARBA00023136"/>
    </source>
</evidence>
<feature type="transmembrane region" description="Helical" evidence="6">
    <location>
        <begin position="474"/>
        <end position="500"/>
    </location>
</feature>
<evidence type="ECO:0000313" key="8">
    <source>
        <dbReference type="EMBL" id="GET36454.1"/>
    </source>
</evidence>
<reference evidence="8" key="1">
    <citation type="submission" date="2019-10" db="EMBL/GenBank/DDBJ databases">
        <title>Draft genome sequece of Microseira wollei NIES-4236.</title>
        <authorList>
            <person name="Yamaguchi H."/>
            <person name="Suzuki S."/>
            <person name="Kawachi M."/>
        </authorList>
    </citation>
    <scope>NUCLEOTIDE SEQUENCE</scope>
    <source>
        <strain evidence="8">NIES-4236</strain>
    </source>
</reference>
<sequence>MQATQEKQTPQLIQIDDLRSLRDRISFEQYRNTHMKQPETYNNLANNLRSALGILELDKTSQLYRDATLICNYLENPNFRIAVFGPFNYGKSTLLNAMLGQRTLPIDLIPTTGAAIRVKYGEELQTRITLKDGREIREQGTDILKQFAILDDNRRMREDVAEVEVFCHHPFLQTGVEFLDLPGTNDREEQDNLVRDQLLSADLVIQLLDARKLMTLGERENLRDWLLDRGIKTVVFVVNFLNLMEPDEQKQIYSRLRFVAESFRSDLPDNFSNLYRVDALPALRARLKGDASAIQTTGLSAFESALQSIAAIQKEKSGGYRVGRVDAIATNLTQSLQAKIQTISTELEAAQTKHNTKIQIQQKAEKLIKQGFETSLTELRNWLSLSTLLNRYQSEAAAALGQNQFKTWSTEFFQPALVKHQQEIVKWVQQACEFFNQESPGDLIISLPTSPEISLPSPPTNKPKIAEDLNDAPVAVAAGLGWVLGGPVGAAVVGGAAYLLNRNVKQDKPNNSVAYQNQAAQICADAAQDYLTRFSNEALTTLIQYEETAQKVINFQIPAEPIEITNKRYQQNLLHNCLENLQRELEAVKRSLA</sequence>
<organism evidence="8 9">
    <name type="scientific">Microseira wollei NIES-4236</name>
    <dbReference type="NCBI Taxonomy" id="2530354"/>
    <lineage>
        <taxon>Bacteria</taxon>
        <taxon>Bacillati</taxon>
        <taxon>Cyanobacteriota</taxon>
        <taxon>Cyanophyceae</taxon>
        <taxon>Oscillatoriophycideae</taxon>
        <taxon>Aerosakkonematales</taxon>
        <taxon>Aerosakkonemataceae</taxon>
        <taxon>Microseira</taxon>
    </lineage>
</organism>
<dbReference type="GO" id="GO:0005525">
    <property type="term" value="F:GTP binding"/>
    <property type="evidence" value="ECO:0007669"/>
    <property type="project" value="UniProtKB-KW"/>
</dbReference>
<name>A0AAV3X322_9CYAN</name>
<keyword evidence="4" id="KW-0342">GTP-binding</keyword>
<evidence type="ECO:0000256" key="4">
    <source>
        <dbReference type="ARBA" id="ARBA00023134"/>
    </source>
</evidence>
<dbReference type="PANTHER" id="PTHR10465:SF0">
    <property type="entry name" value="SARCALUMENIN"/>
    <property type="match status" value="1"/>
</dbReference>
<evidence type="ECO:0000256" key="3">
    <source>
        <dbReference type="ARBA" id="ARBA00022801"/>
    </source>
</evidence>
<dbReference type="GO" id="GO:0016020">
    <property type="term" value="C:membrane"/>
    <property type="evidence" value="ECO:0007669"/>
    <property type="project" value="UniProtKB-SubCell"/>
</dbReference>
<dbReference type="Pfam" id="PF00350">
    <property type="entry name" value="Dynamin_N"/>
    <property type="match status" value="1"/>
</dbReference>
<keyword evidence="3" id="KW-0378">Hydrolase</keyword>
<dbReference type="InterPro" id="IPR027094">
    <property type="entry name" value="Mitofusin_fam"/>
</dbReference>
<dbReference type="CDD" id="cd09912">
    <property type="entry name" value="DLP_2"/>
    <property type="match status" value="1"/>
</dbReference>
<keyword evidence="6" id="KW-1133">Transmembrane helix</keyword>
<proteinExistence type="predicted"/>
<comment type="caution">
    <text evidence="8">The sequence shown here is derived from an EMBL/GenBank/DDBJ whole genome shotgun (WGS) entry which is preliminary data.</text>
</comment>
<dbReference type="GO" id="GO:0008053">
    <property type="term" value="P:mitochondrial fusion"/>
    <property type="evidence" value="ECO:0007669"/>
    <property type="project" value="TreeGrafter"/>
</dbReference>
<keyword evidence="2" id="KW-0547">Nucleotide-binding</keyword>
<accession>A0AAV3X322</accession>
<evidence type="ECO:0000313" key="9">
    <source>
        <dbReference type="Proteomes" id="UP001050975"/>
    </source>
</evidence>
<evidence type="ECO:0000256" key="6">
    <source>
        <dbReference type="SAM" id="Phobius"/>
    </source>
</evidence>
<dbReference type="AlphaFoldDB" id="A0AAV3X322"/>
<keyword evidence="5 6" id="KW-0472">Membrane</keyword>
<dbReference type="EMBL" id="BLAY01000013">
    <property type="protein sequence ID" value="GET36454.1"/>
    <property type="molecule type" value="Genomic_DNA"/>
</dbReference>
<comment type="subcellular location">
    <subcellularLocation>
        <location evidence="1">Membrane</location>
    </subcellularLocation>
</comment>
<feature type="domain" description="Dynamin N-terminal" evidence="7">
    <location>
        <begin position="81"/>
        <end position="239"/>
    </location>
</feature>
<dbReference type="Proteomes" id="UP001050975">
    <property type="component" value="Unassembled WGS sequence"/>
</dbReference>
<evidence type="ECO:0000256" key="2">
    <source>
        <dbReference type="ARBA" id="ARBA00022741"/>
    </source>
</evidence>
<keyword evidence="6" id="KW-0812">Transmembrane</keyword>